<evidence type="ECO:0000256" key="6">
    <source>
        <dbReference type="ARBA" id="ARBA00023065"/>
    </source>
</evidence>
<evidence type="ECO:0000259" key="9">
    <source>
        <dbReference type="Pfam" id="PF00137"/>
    </source>
</evidence>
<accession>A0A9D9DYE1</accession>
<keyword evidence="3 8" id="KW-0813">Transport</keyword>
<evidence type="ECO:0000313" key="11">
    <source>
        <dbReference type="Proteomes" id="UP000823611"/>
    </source>
</evidence>
<gene>
    <name evidence="10" type="ORF">IAC55_07120</name>
</gene>
<evidence type="ECO:0000256" key="3">
    <source>
        <dbReference type="ARBA" id="ARBA00022448"/>
    </source>
</evidence>
<reference evidence="10" key="1">
    <citation type="submission" date="2020-10" db="EMBL/GenBank/DDBJ databases">
        <authorList>
            <person name="Gilroy R."/>
        </authorList>
    </citation>
    <scope>NUCLEOTIDE SEQUENCE</scope>
    <source>
        <strain evidence="10">F6-4510</strain>
    </source>
</reference>
<dbReference type="CDD" id="cd18180">
    <property type="entry name" value="ATP-synt_Vo_Ao_c_NTPK_rpt2"/>
    <property type="match status" value="1"/>
</dbReference>
<dbReference type="InterPro" id="IPR000245">
    <property type="entry name" value="ATPase_proteolipid_csu"/>
</dbReference>
<evidence type="ECO:0000256" key="8">
    <source>
        <dbReference type="RuleBase" id="RU363060"/>
    </source>
</evidence>
<evidence type="ECO:0000256" key="5">
    <source>
        <dbReference type="ARBA" id="ARBA00022989"/>
    </source>
</evidence>
<evidence type="ECO:0000256" key="2">
    <source>
        <dbReference type="ARBA" id="ARBA00007296"/>
    </source>
</evidence>
<feature type="transmembrane region" description="Helical" evidence="8">
    <location>
        <begin position="65"/>
        <end position="83"/>
    </location>
</feature>
<keyword evidence="4 8" id="KW-0812">Transmembrane</keyword>
<dbReference type="GO" id="GO:0033179">
    <property type="term" value="C:proton-transporting V-type ATPase, V0 domain"/>
    <property type="evidence" value="ECO:0007669"/>
    <property type="project" value="InterPro"/>
</dbReference>
<dbReference type="PRINTS" id="PR00122">
    <property type="entry name" value="VACATPASE"/>
</dbReference>
<feature type="transmembrane region" description="Helical" evidence="8">
    <location>
        <begin position="95"/>
        <end position="114"/>
    </location>
</feature>
<evidence type="ECO:0000313" key="10">
    <source>
        <dbReference type="EMBL" id="MBO8435073.1"/>
    </source>
</evidence>
<organism evidence="10 11">
    <name type="scientific">Candidatus Fimicola merdigallinarum</name>
    <dbReference type="NCBI Taxonomy" id="2840819"/>
    <lineage>
        <taxon>Bacteria</taxon>
        <taxon>Bacillati</taxon>
        <taxon>Bacillota</taxon>
        <taxon>Clostridia</taxon>
        <taxon>Lachnospirales</taxon>
        <taxon>Lachnospiraceae</taxon>
        <taxon>Lachnospiraceae incertae sedis</taxon>
        <taxon>Candidatus Fimicola</taxon>
    </lineage>
</organism>
<feature type="domain" description="V-ATPase proteolipid subunit C-like" evidence="9">
    <location>
        <begin position="16"/>
        <end position="75"/>
    </location>
</feature>
<protein>
    <submittedName>
        <fullName evidence="10">V-type ATP synthase subunit K</fullName>
    </submittedName>
</protein>
<comment type="similarity">
    <text evidence="2 8">Belongs to the V-ATPase proteolipid subunit family.</text>
</comment>
<dbReference type="PANTHER" id="PTHR10263">
    <property type="entry name" value="V-TYPE PROTON ATPASE PROTEOLIPID SUBUNIT"/>
    <property type="match status" value="1"/>
</dbReference>
<feature type="domain" description="V-ATPase proteolipid subunit C-like" evidence="9">
    <location>
        <begin position="96"/>
        <end position="154"/>
    </location>
</feature>
<dbReference type="Pfam" id="PF00137">
    <property type="entry name" value="ATP-synt_C"/>
    <property type="match status" value="2"/>
</dbReference>
<evidence type="ECO:0000256" key="1">
    <source>
        <dbReference type="ARBA" id="ARBA00004141"/>
    </source>
</evidence>
<evidence type="ECO:0000256" key="7">
    <source>
        <dbReference type="ARBA" id="ARBA00023136"/>
    </source>
</evidence>
<keyword evidence="5 8" id="KW-1133">Transmembrane helix</keyword>
<comment type="caution">
    <text evidence="10">The sequence shown here is derived from an EMBL/GenBank/DDBJ whole genome shotgun (WGS) entry which is preliminary data.</text>
</comment>
<feature type="transmembrane region" description="Helical" evidence="8">
    <location>
        <begin position="134"/>
        <end position="156"/>
    </location>
</feature>
<dbReference type="SUPFAM" id="SSF81333">
    <property type="entry name" value="F1F0 ATP synthase subunit C"/>
    <property type="match status" value="2"/>
</dbReference>
<keyword evidence="6 8" id="KW-0406">Ion transport</keyword>
<dbReference type="InterPro" id="IPR035921">
    <property type="entry name" value="F/V-ATP_Csub_sf"/>
</dbReference>
<dbReference type="NCBIfam" id="NF005124">
    <property type="entry name" value="PRK06558.1"/>
    <property type="match status" value="1"/>
</dbReference>
<evidence type="ECO:0000256" key="4">
    <source>
        <dbReference type="ARBA" id="ARBA00022692"/>
    </source>
</evidence>
<reference evidence="10" key="2">
    <citation type="journal article" date="2021" name="PeerJ">
        <title>Extensive microbial diversity within the chicken gut microbiome revealed by metagenomics and culture.</title>
        <authorList>
            <person name="Gilroy R."/>
            <person name="Ravi A."/>
            <person name="Getino M."/>
            <person name="Pursley I."/>
            <person name="Horton D.L."/>
            <person name="Alikhan N.F."/>
            <person name="Baker D."/>
            <person name="Gharbi K."/>
            <person name="Hall N."/>
            <person name="Watson M."/>
            <person name="Adriaenssens E.M."/>
            <person name="Foster-Nyarko E."/>
            <person name="Jarju S."/>
            <person name="Secka A."/>
            <person name="Antonio M."/>
            <person name="Oren A."/>
            <person name="Chaudhuri R.R."/>
            <person name="La Ragione R."/>
            <person name="Hildebrand F."/>
            <person name="Pallen M.J."/>
        </authorList>
    </citation>
    <scope>NUCLEOTIDE SEQUENCE</scope>
    <source>
        <strain evidence="10">F6-4510</strain>
    </source>
</reference>
<dbReference type="FunFam" id="1.20.120.610:FF:000005">
    <property type="entry name" value="V-type sodium ATPase subunit K"/>
    <property type="match status" value="1"/>
</dbReference>
<dbReference type="Proteomes" id="UP000823611">
    <property type="component" value="Unassembled WGS sequence"/>
</dbReference>
<comment type="subcellular location">
    <subcellularLocation>
        <location evidence="1">Membrane</location>
        <topology evidence="1">Multi-pass membrane protein</topology>
    </subcellularLocation>
</comment>
<dbReference type="InterPro" id="IPR002379">
    <property type="entry name" value="ATPase_proteolipid_c-like_dom"/>
</dbReference>
<dbReference type="Gene3D" id="1.20.120.610">
    <property type="entry name" value="lithium bound rotor ring of v- atpase"/>
    <property type="match status" value="1"/>
</dbReference>
<keyword evidence="7 8" id="KW-0472">Membrane</keyword>
<dbReference type="GO" id="GO:0046961">
    <property type="term" value="F:proton-transporting ATPase activity, rotational mechanism"/>
    <property type="evidence" value="ECO:0007669"/>
    <property type="project" value="InterPro"/>
</dbReference>
<dbReference type="EMBL" id="JADIMX010000132">
    <property type="protein sequence ID" value="MBO8435073.1"/>
    <property type="molecule type" value="Genomic_DNA"/>
</dbReference>
<dbReference type="CDD" id="cd18179">
    <property type="entry name" value="ATP-synt_Vo_Ao_c_NTPK_rpt1"/>
    <property type="match status" value="1"/>
</dbReference>
<name>A0A9D9DYE1_9FIRM</name>
<dbReference type="AlphaFoldDB" id="A0A9D9DYE1"/>
<proteinExistence type="inferred from homology"/>
<sequence length="162" mass="16137">MEFLSSLSNGQFLGIMGASLAALLGGIGSAKGTSMAGQAAAGVVSEDPSKFGQLLVLQLLPGTQGLYGFIIGFLMLTKIGILGGDIPTSAQGFQLLAASLPVGIVGLISGIYQGKAAVAGIGIVAKRPSELGKAITFAAIVETYAILGLLVSFLALNGIQVG</sequence>